<feature type="transmembrane region" description="Helical" evidence="1">
    <location>
        <begin position="67"/>
        <end position="85"/>
    </location>
</feature>
<gene>
    <name evidence="2" type="ORF">C7C56_016060</name>
</gene>
<sequence length="119" mass="13888">MTPELTTDSRTEDAKQFARILYVAHGLIIIFSLGMLSIIPLIVNYVKRPDTVGTFVYSHHSWMIRTFWIYLIGMAIAWLLIFTIIGIPFGWLLGAILWIWYCYRVIRGFVDLNNNRSMD</sequence>
<dbReference type="RefSeq" id="WP_106758386.1">
    <property type="nucleotide sequence ID" value="NZ_PXWF02000244.1"/>
</dbReference>
<evidence type="ECO:0000313" key="2">
    <source>
        <dbReference type="EMBL" id="PWF46608.1"/>
    </source>
</evidence>
<feature type="transmembrane region" description="Helical" evidence="1">
    <location>
        <begin position="20"/>
        <end position="46"/>
    </location>
</feature>
<dbReference type="EMBL" id="PXWF02000244">
    <property type="protein sequence ID" value="PWF46608.1"/>
    <property type="molecule type" value="Genomic_DNA"/>
</dbReference>
<name>A0A2U2HIM9_9BURK</name>
<keyword evidence="3" id="KW-1185">Reference proteome</keyword>
<organism evidence="2 3">
    <name type="scientific">Massilia glaciei</name>
    <dbReference type="NCBI Taxonomy" id="1524097"/>
    <lineage>
        <taxon>Bacteria</taxon>
        <taxon>Pseudomonadati</taxon>
        <taxon>Pseudomonadota</taxon>
        <taxon>Betaproteobacteria</taxon>
        <taxon>Burkholderiales</taxon>
        <taxon>Oxalobacteraceae</taxon>
        <taxon>Telluria group</taxon>
        <taxon>Massilia</taxon>
    </lineage>
</organism>
<dbReference type="Proteomes" id="UP000241421">
    <property type="component" value="Unassembled WGS sequence"/>
</dbReference>
<accession>A0A2U2HIM9</accession>
<proteinExistence type="predicted"/>
<keyword evidence="1" id="KW-0812">Transmembrane</keyword>
<protein>
    <recommendedName>
        <fullName evidence="4">DUF4870 domain-containing protein</fullName>
    </recommendedName>
</protein>
<evidence type="ECO:0000313" key="3">
    <source>
        <dbReference type="Proteomes" id="UP000241421"/>
    </source>
</evidence>
<keyword evidence="1" id="KW-1133">Transmembrane helix</keyword>
<reference evidence="2 3" key="1">
    <citation type="submission" date="2018-04" db="EMBL/GenBank/DDBJ databases">
        <title>Massilia violaceinigra sp. nov., a novel purple-pigmented bacterium isolated from Tianshan glacier, Xinjiang, China.</title>
        <authorList>
            <person name="Wang H."/>
        </authorList>
    </citation>
    <scope>NUCLEOTIDE SEQUENCE [LARGE SCALE GENOMIC DNA]</scope>
    <source>
        <strain evidence="2 3">B448-2</strain>
    </source>
</reference>
<comment type="caution">
    <text evidence="2">The sequence shown here is derived from an EMBL/GenBank/DDBJ whole genome shotgun (WGS) entry which is preliminary data.</text>
</comment>
<keyword evidence="1" id="KW-0472">Membrane</keyword>
<dbReference type="OrthoDB" id="5405464at2"/>
<evidence type="ECO:0000256" key="1">
    <source>
        <dbReference type="SAM" id="Phobius"/>
    </source>
</evidence>
<evidence type="ECO:0008006" key="4">
    <source>
        <dbReference type="Google" id="ProtNLM"/>
    </source>
</evidence>
<dbReference type="AlphaFoldDB" id="A0A2U2HIM9"/>